<dbReference type="CDD" id="cd00075">
    <property type="entry name" value="HATPase"/>
    <property type="match status" value="1"/>
</dbReference>
<protein>
    <recommendedName>
        <fullName evidence="3">histidine kinase</fullName>
        <ecNumber evidence="3">2.7.13.3</ecNumber>
    </recommendedName>
</protein>
<evidence type="ECO:0000259" key="14">
    <source>
        <dbReference type="PROSITE" id="PS50109"/>
    </source>
</evidence>
<dbReference type="Gene3D" id="3.30.450.20">
    <property type="entry name" value="PAS domain"/>
    <property type="match status" value="1"/>
</dbReference>
<proteinExistence type="predicted"/>
<evidence type="ECO:0000256" key="1">
    <source>
        <dbReference type="ARBA" id="ARBA00000085"/>
    </source>
</evidence>
<dbReference type="RefSeq" id="WP_256397485.1">
    <property type="nucleotide sequence ID" value="NZ_JANHDJ010000007.1"/>
</dbReference>
<dbReference type="Pfam" id="PF02518">
    <property type="entry name" value="HATPase_c"/>
    <property type="match status" value="1"/>
</dbReference>
<feature type="transmembrane region" description="Helical" evidence="13">
    <location>
        <begin position="148"/>
        <end position="172"/>
    </location>
</feature>
<gene>
    <name evidence="15" type="ORF">ACFSBW_01150</name>
</gene>
<feature type="transmembrane region" description="Helical" evidence="13">
    <location>
        <begin position="67"/>
        <end position="89"/>
    </location>
</feature>
<dbReference type="GO" id="GO:0016020">
    <property type="term" value="C:membrane"/>
    <property type="evidence" value="ECO:0007669"/>
    <property type="project" value="UniProtKB-SubCell"/>
</dbReference>
<evidence type="ECO:0000256" key="5">
    <source>
        <dbReference type="ARBA" id="ARBA00022692"/>
    </source>
</evidence>
<evidence type="ECO:0000256" key="13">
    <source>
        <dbReference type="SAM" id="Phobius"/>
    </source>
</evidence>
<dbReference type="Pfam" id="PF13188">
    <property type="entry name" value="PAS_8"/>
    <property type="match status" value="1"/>
</dbReference>
<feature type="transmembrane region" description="Helical" evidence="13">
    <location>
        <begin position="213"/>
        <end position="233"/>
    </location>
</feature>
<keyword evidence="8" id="KW-0067">ATP-binding</keyword>
<keyword evidence="4" id="KW-0808">Transferase</keyword>
<dbReference type="EC" id="2.7.13.3" evidence="3"/>
<dbReference type="InterPro" id="IPR036890">
    <property type="entry name" value="HATPase_C_sf"/>
</dbReference>
<dbReference type="Gene3D" id="3.30.565.10">
    <property type="entry name" value="Histidine kinase-like ATPase, C-terminal domain"/>
    <property type="match status" value="1"/>
</dbReference>
<dbReference type="Gene3D" id="1.10.287.130">
    <property type="match status" value="1"/>
</dbReference>
<evidence type="ECO:0000256" key="12">
    <source>
        <dbReference type="SAM" id="MobiDB-lite"/>
    </source>
</evidence>
<dbReference type="InterPro" id="IPR031621">
    <property type="entry name" value="HisKA_7TM"/>
</dbReference>
<accession>A0ABD6D396</accession>
<dbReference type="InterPro" id="IPR036097">
    <property type="entry name" value="HisK_dim/P_sf"/>
</dbReference>
<organism evidence="15 16">
    <name type="scientific">Halohasta litorea</name>
    <dbReference type="NCBI Taxonomy" id="869891"/>
    <lineage>
        <taxon>Archaea</taxon>
        <taxon>Methanobacteriati</taxon>
        <taxon>Methanobacteriota</taxon>
        <taxon>Stenosarchaea group</taxon>
        <taxon>Halobacteria</taxon>
        <taxon>Halobacteriales</taxon>
        <taxon>Haloferacaceae</taxon>
        <taxon>Halohasta</taxon>
    </lineage>
</organism>
<dbReference type="SUPFAM" id="SSF47384">
    <property type="entry name" value="Homodimeric domain of signal transducing histidine kinase"/>
    <property type="match status" value="1"/>
</dbReference>
<name>A0ABD6D396_9EURY</name>
<evidence type="ECO:0000256" key="2">
    <source>
        <dbReference type="ARBA" id="ARBA00004141"/>
    </source>
</evidence>
<feature type="domain" description="Histidine kinase" evidence="14">
    <location>
        <begin position="355"/>
        <end position="565"/>
    </location>
</feature>
<dbReference type="PANTHER" id="PTHR42878">
    <property type="entry name" value="TWO-COMPONENT HISTIDINE KINASE"/>
    <property type="match status" value="1"/>
</dbReference>
<keyword evidence="7 15" id="KW-0418">Kinase</keyword>
<dbReference type="Proteomes" id="UP001597052">
    <property type="component" value="Unassembled WGS sequence"/>
</dbReference>
<dbReference type="InterPro" id="IPR000014">
    <property type="entry name" value="PAS"/>
</dbReference>
<keyword evidence="16" id="KW-1185">Reference proteome</keyword>
<keyword evidence="9 13" id="KW-1133">Transmembrane helix</keyword>
<dbReference type="EMBL" id="JBHUDM010000001">
    <property type="protein sequence ID" value="MFD1640481.1"/>
    <property type="molecule type" value="Genomic_DNA"/>
</dbReference>
<dbReference type="PRINTS" id="PR00344">
    <property type="entry name" value="BCTRLSENSOR"/>
</dbReference>
<evidence type="ECO:0000256" key="10">
    <source>
        <dbReference type="ARBA" id="ARBA00023012"/>
    </source>
</evidence>
<feature type="compositionally biased region" description="Polar residues" evidence="12">
    <location>
        <begin position="551"/>
        <end position="567"/>
    </location>
</feature>
<dbReference type="SUPFAM" id="SSF55785">
    <property type="entry name" value="PYP-like sensor domain (PAS domain)"/>
    <property type="match status" value="1"/>
</dbReference>
<evidence type="ECO:0000256" key="6">
    <source>
        <dbReference type="ARBA" id="ARBA00022741"/>
    </source>
</evidence>
<dbReference type="SMART" id="SM00387">
    <property type="entry name" value="HATPase_c"/>
    <property type="match status" value="1"/>
</dbReference>
<sequence length="581" mass="63046">MSWVDAVSWLTISSLGAGLATLVLIKLLYEYRGKPGANWLLVLSAVQAGFCFSYGLSLVVFDPALRVWFESATWIGMAWTGPLFLAFALEYTGRGNIVRSALYAPIVGVTLLSSGLALTPPLRGLLWTDFEILPSFGSSTVQYTFEPLGYLTVLTVLVTAGIGLLLLLEAILSYGPLYRREATAVGLSVVFPAAGVVMWALDLGPMPQVNLTPTLFLGHVVLDGYAFVGTSIFDSNPTTRRAAEQTAIDDLGMPIMVLDTEKRIVDLNRTAQRLFGSDEPTALRQSITELSEADFDSLGPGDVVTLPFEGRQHEYMLACSPLTDPRGRTVGKTVVFQDITQERQQKQRLEVLNRVIRHNLRNEMTVIQGYAGTIAATPESPAVTEWAETITNSSNRLIDIGEKARDFERIINTDTTSTEIGLQELLNEIRTDLESSAPETTVELSAEPSELGTIRTDPSLFVLVITTLVESTLSHNESPTPAVEISVQRATAEGEAIEISIQDNGAGIPESELAPLRNGSESPLEHGSGVSLWIVYWGVRVLGGELAFESQSTGTTATVSLPQQRVSEQPPDESESREPAL</sequence>
<dbReference type="AlphaFoldDB" id="A0ABD6D396"/>
<comment type="catalytic activity">
    <reaction evidence="1">
        <text>ATP + protein L-histidine = ADP + protein N-phospho-L-histidine.</text>
        <dbReference type="EC" id="2.7.13.3"/>
    </reaction>
</comment>
<keyword evidence="11 13" id="KW-0472">Membrane</keyword>
<feature type="region of interest" description="Disordered" evidence="12">
    <location>
        <begin position="551"/>
        <end position="581"/>
    </location>
</feature>
<evidence type="ECO:0000313" key="16">
    <source>
        <dbReference type="Proteomes" id="UP001597052"/>
    </source>
</evidence>
<dbReference type="InterPro" id="IPR003594">
    <property type="entry name" value="HATPase_dom"/>
</dbReference>
<keyword evidence="10" id="KW-0902">Two-component regulatory system</keyword>
<dbReference type="PROSITE" id="PS50109">
    <property type="entry name" value="HIS_KIN"/>
    <property type="match status" value="1"/>
</dbReference>
<dbReference type="CDD" id="cd00130">
    <property type="entry name" value="PAS"/>
    <property type="match status" value="1"/>
</dbReference>
<comment type="caution">
    <text evidence="15">The sequence shown here is derived from an EMBL/GenBank/DDBJ whole genome shotgun (WGS) entry which is preliminary data.</text>
</comment>
<keyword evidence="6" id="KW-0547">Nucleotide-binding</keyword>
<reference evidence="15 16" key="1">
    <citation type="journal article" date="2019" name="Int. J. Syst. Evol. Microbiol.">
        <title>The Global Catalogue of Microorganisms (GCM) 10K type strain sequencing project: providing services to taxonomists for standard genome sequencing and annotation.</title>
        <authorList>
            <consortium name="The Broad Institute Genomics Platform"/>
            <consortium name="The Broad Institute Genome Sequencing Center for Infectious Disease"/>
            <person name="Wu L."/>
            <person name="Ma J."/>
        </authorList>
    </citation>
    <scope>NUCLEOTIDE SEQUENCE [LARGE SCALE GENOMIC DNA]</scope>
    <source>
        <strain evidence="15 16">CGMCC 1.10593</strain>
    </source>
</reference>
<evidence type="ECO:0000256" key="4">
    <source>
        <dbReference type="ARBA" id="ARBA00022679"/>
    </source>
</evidence>
<dbReference type="SUPFAM" id="SSF55874">
    <property type="entry name" value="ATPase domain of HSP90 chaperone/DNA topoisomerase II/histidine kinase"/>
    <property type="match status" value="1"/>
</dbReference>
<evidence type="ECO:0000256" key="8">
    <source>
        <dbReference type="ARBA" id="ARBA00022840"/>
    </source>
</evidence>
<dbReference type="GO" id="GO:0005524">
    <property type="term" value="F:ATP binding"/>
    <property type="evidence" value="ECO:0007669"/>
    <property type="project" value="UniProtKB-KW"/>
</dbReference>
<dbReference type="GO" id="GO:0004673">
    <property type="term" value="F:protein histidine kinase activity"/>
    <property type="evidence" value="ECO:0007669"/>
    <property type="project" value="UniProtKB-EC"/>
</dbReference>
<dbReference type="InterPro" id="IPR050351">
    <property type="entry name" value="BphY/WalK/GraS-like"/>
</dbReference>
<evidence type="ECO:0000256" key="11">
    <source>
        <dbReference type="ARBA" id="ARBA00023136"/>
    </source>
</evidence>
<dbReference type="InterPro" id="IPR035965">
    <property type="entry name" value="PAS-like_dom_sf"/>
</dbReference>
<dbReference type="InterPro" id="IPR004358">
    <property type="entry name" value="Sig_transdc_His_kin-like_C"/>
</dbReference>
<feature type="transmembrane region" description="Helical" evidence="13">
    <location>
        <begin position="184"/>
        <end position="201"/>
    </location>
</feature>
<evidence type="ECO:0000256" key="9">
    <source>
        <dbReference type="ARBA" id="ARBA00022989"/>
    </source>
</evidence>
<evidence type="ECO:0000256" key="3">
    <source>
        <dbReference type="ARBA" id="ARBA00012438"/>
    </source>
</evidence>
<feature type="transmembrane region" description="Helical" evidence="13">
    <location>
        <begin position="6"/>
        <end position="28"/>
    </location>
</feature>
<keyword evidence="5 13" id="KW-0812">Transmembrane</keyword>
<dbReference type="PANTHER" id="PTHR42878:SF7">
    <property type="entry name" value="SENSOR HISTIDINE KINASE GLRK"/>
    <property type="match status" value="1"/>
</dbReference>
<feature type="transmembrane region" description="Helical" evidence="13">
    <location>
        <begin position="101"/>
        <end position="119"/>
    </location>
</feature>
<dbReference type="InterPro" id="IPR005467">
    <property type="entry name" value="His_kinase_dom"/>
</dbReference>
<comment type="subcellular location">
    <subcellularLocation>
        <location evidence="2">Membrane</location>
        <topology evidence="2">Multi-pass membrane protein</topology>
    </subcellularLocation>
</comment>
<evidence type="ECO:0000313" key="15">
    <source>
        <dbReference type="EMBL" id="MFD1640481.1"/>
    </source>
</evidence>
<evidence type="ECO:0000256" key="7">
    <source>
        <dbReference type="ARBA" id="ARBA00022777"/>
    </source>
</evidence>
<dbReference type="GO" id="GO:0000160">
    <property type="term" value="P:phosphorelay signal transduction system"/>
    <property type="evidence" value="ECO:0007669"/>
    <property type="project" value="UniProtKB-KW"/>
</dbReference>
<feature type="transmembrane region" description="Helical" evidence="13">
    <location>
        <begin position="40"/>
        <end position="61"/>
    </location>
</feature>
<dbReference type="Pfam" id="PF16927">
    <property type="entry name" value="HisKA_7TM"/>
    <property type="match status" value="1"/>
</dbReference>